<keyword evidence="1" id="KW-0812">Transmembrane</keyword>
<comment type="caution">
    <text evidence="2">The sequence shown here is derived from an EMBL/GenBank/DDBJ whole genome shotgun (WGS) entry which is preliminary data.</text>
</comment>
<organism evidence="2 3">
    <name type="scientific">Steinernema carpocapsae</name>
    <name type="common">Entomopathogenic nematode</name>
    <dbReference type="NCBI Taxonomy" id="34508"/>
    <lineage>
        <taxon>Eukaryota</taxon>
        <taxon>Metazoa</taxon>
        <taxon>Ecdysozoa</taxon>
        <taxon>Nematoda</taxon>
        <taxon>Chromadorea</taxon>
        <taxon>Rhabditida</taxon>
        <taxon>Tylenchina</taxon>
        <taxon>Panagrolaimomorpha</taxon>
        <taxon>Strongyloidoidea</taxon>
        <taxon>Steinernematidae</taxon>
        <taxon>Steinernema</taxon>
    </lineage>
</organism>
<accession>A0A4U5LTT6</accession>
<gene>
    <name evidence="2" type="ORF">L596_029159</name>
</gene>
<dbReference type="AlphaFoldDB" id="A0A4U5LTT6"/>
<reference evidence="2 3" key="1">
    <citation type="journal article" date="2015" name="Genome Biol.">
        <title>Comparative genomics of Steinernema reveals deeply conserved gene regulatory networks.</title>
        <authorList>
            <person name="Dillman A.R."/>
            <person name="Macchietto M."/>
            <person name="Porter C.F."/>
            <person name="Rogers A."/>
            <person name="Williams B."/>
            <person name="Antoshechkin I."/>
            <person name="Lee M.M."/>
            <person name="Goodwin Z."/>
            <person name="Lu X."/>
            <person name="Lewis E.E."/>
            <person name="Goodrich-Blair H."/>
            <person name="Stock S.P."/>
            <person name="Adams B.J."/>
            <person name="Sternberg P.W."/>
            <person name="Mortazavi A."/>
        </authorList>
    </citation>
    <scope>NUCLEOTIDE SEQUENCE [LARGE SCALE GENOMIC DNA]</scope>
    <source>
        <strain evidence="2 3">ALL</strain>
    </source>
</reference>
<proteinExistence type="predicted"/>
<keyword evidence="3" id="KW-1185">Reference proteome</keyword>
<dbReference type="Proteomes" id="UP000298663">
    <property type="component" value="Unassembled WGS sequence"/>
</dbReference>
<reference evidence="2 3" key="2">
    <citation type="journal article" date="2019" name="G3 (Bethesda)">
        <title>Hybrid Assembly of the Genome of the Entomopathogenic Nematode Steinernema carpocapsae Identifies the X-Chromosome.</title>
        <authorList>
            <person name="Serra L."/>
            <person name="Macchietto M."/>
            <person name="Macias-Munoz A."/>
            <person name="McGill C.J."/>
            <person name="Rodriguez I.M."/>
            <person name="Rodriguez B."/>
            <person name="Murad R."/>
            <person name="Mortazavi A."/>
        </authorList>
    </citation>
    <scope>NUCLEOTIDE SEQUENCE [LARGE SCALE GENOMIC DNA]</scope>
    <source>
        <strain evidence="2 3">ALL</strain>
    </source>
</reference>
<evidence type="ECO:0000313" key="3">
    <source>
        <dbReference type="Proteomes" id="UP000298663"/>
    </source>
</evidence>
<keyword evidence="1" id="KW-1133">Transmembrane helix</keyword>
<protein>
    <submittedName>
        <fullName evidence="2">Uncharacterized protein</fullName>
    </submittedName>
</protein>
<evidence type="ECO:0000313" key="2">
    <source>
        <dbReference type="EMBL" id="TKR59499.1"/>
    </source>
</evidence>
<keyword evidence="1" id="KW-0472">Membrane</keyword>
<dbReference type="EMBL" id="AZBU02000012">
    <property type="protein sequence ID" value="TKR59499.1"/>
    <property type="molecule type" value="Genomic_DNA"/>
</dbReference>
<sequence length="85" mass="9915">MNNVSLIDLRQCLGLVVPFEVDTILVRLFKYRLGSPRWAEVALVFVHRLSPALVIVVVLALNRPQSHERRFMDMRVIQLKYKVNL</sequence>
<name>A0A4U5LTT6_STECR</name>
<feature type="transmembrane region" description="Helical" evidence="1">
    <location>
        <begin position="41"/>
        <end position="62"/>
    </location>
</feature>
<evidence type="ECO:0000256" key="1">
    <source>
        <dbReference type="SAM" id="Phobius"/>
    </source>
</evidence>